<dbReference type="Proteomes" id="UP000279833">
    <property type="component" value="Unassembled WGS sequence"/>
</dbReference>
<evidence type="ECO:0000313" key="1">
    <source>
        <dbReference type="EMBL" id="VDP04670.1"/>
    </source>
</evidence>
<gene>
    <name evidence="1" type="ORF">SCUD_LOCUS6499</name>
</gene>
<proteinExistence type="predicted"/>
<dbReference type="AlphaFoldDB" id="A0A183JUV5"/>
<protein>
    <submittedName>
        <fullName evidence="3">Ovule protein</fullName>
    </submittedName>
</protein>
<accession>A0A183JUV5</accession>
<keyword evidence="2" id="KW-1185">Reference proteome</keyword>
<sequence length="53" mass="5899">KKKTYPASSCSFTFARTVANCCSASLFFNSSSFKTSVRSSSKDCRKAYFLLHT</sequence>
<evidence type="ECO:0000313" key="2">
    <source>
        <dbReference type="Proteomes" id="UP000279833"/>
    </source>
</evidence>
<dbReference type="WBParaSite" id="SCUD_0000649801-mRNA-1">
    <property type="protein sequence ID" value="SCUD_0000649801-mRNA-1"/>
    <property type="gene ID" value="SCUD_0000649801"/>
</dbReference>
<organism evidence="3">
    <name type="scientific">Schistosoma curassoni</name>
    <dbReference type="NCBI Taxonomy" id="6186"/>
    <lineage>
        <taxon>Eukaryota</taxon>
        <taxon>Metazoa</taxon>
        <taxon>Spiralia</taxon>
        <taxon>Lophotrochozoa</taxon>
        <taxon>Platyhelminthes</taxon>
        <taxon>Trematoda</taxon>
        <taxon>Digenea</taxon>
        <taxon>Strigeidida</taxon>
        <taxon>Schistosomatoidea</taxon>
        <taxon>Schistosomatidae</taxon>
        <taxon>Schistosoma</taxon>
    </lineage>
</organism>
<reference evidence="3" key="1">
    <citation type="submission" date="2016-06" db="UniProtKB">
        <authorList>
            <consortium name="WormBaseParasite"/>
        </authorList>
    </citation>
    <scope>IDENTIFICATION</scope>
</reference>
<evidence type="ECO:0000313" key="3">
    <source>
        <dbReference type="WBParaSite" id="SCUD_0000649801-mRNA-1"/>
    </source>
</evidence>
<name>A0A183JUV5_9TREM</name>
<reference evidence="1 2" key="2">
    <citation type="submission" date="2018-11" db="EMBL/GenBank/DDBJ databases">
        <authorList>
            <consortium name="Pathogen Informatics"/>
        </authorList>
    </citation>
    <scope>NUCLEOTIDE SEQUENCE [LARGE SCALE GENOMIC DNA]</scope>
    <source>
        <strain evidence="1">Dakar</strain>
        <strain evidence="2">Dakar, Senegal</strain>
    </source>
</reference>
<dbReference type="EMBL" id="UZAK01014760">
    <property type="protein sequence ID" value="VDP04670.1"/>
    <property type="molecule type" value="Genomic_DNA"/>
</dbReference>